<evidence type="ECO:0000313" key="1">
    <source>
        <dbReference type="EMBL" id="KAG0113122.1"/>
    </source>
</evidence>
<dbReference type="Gene3D" id="1.10.375.10">
    <property type="entry name" value="Human Immunodeficiency Virus Type 1 Capsid Protein"/>
    <property type="match status" value="1"/>
</dbReference>
<gene>
    <name evidence="2" type="ORF">IHE44_0004800</name>
    <name evidence="1" type="ORF">IHE44_011729</name>
</gene>
<dbReference type="EMBL" id="JADDUC010000545">
    <property type="protein sequence ID" value="KAG0113122.1"/>
    <property type="molecule type" value="Genomic_DNA"/>
</dbReference>
<dbReference type="EMBL" id="JADDUC020000019">
    <property type="protein sequence ID" value="KAI1233206.1"/>
    <property type="molecule type" value="Genomic_DNA"/>
</dbReference>
<reference evidence="2" key="3">
    <citation type="submission" date="2022-01" db="EMBL/GenBank/DDBJ databases">
        <authorList>
            <person name="Rubenstein D.R."/>
        </authorList>
    </citation>
    <scope>NUCLEOTIDE SEQUENCE</scope>
    <source>
        <strain evidence="2">SS15</strain>
        <tissue evidence="2">Liver</tissue>
    </source>
</reference>
<organism evidence="1">
    <name type="scientific">Lamprotornis superbus</name>
    <dbReference type="NCBI Taxonomy" id="245042"/>
    <lineage>
        <taxon>Eukaryota</taxon>
        <taxon>Metazoa</taxon>
        <taxon>Chordata</taxon>
        <taxon>Craniata</taxon>
        <taxon>Vertebrata</taxon>
        <taxon>Euteleostomi</taxon>
        <taxon>Archelosauria</taxon>
        <taxon>Archosauria</taxon>
        <taxon>Dinosauria</taxon>
        <taxon>Saurischia</taxon>
        <taxon>Theropoda</taxon>
        <taxon>Coelurosauria</taxon>
        <taxon>Aves</taxon>
        <taxon>Neognathae</taxon>
        <taxon>Neoaves</taxon>
        <taxon>Telluraves</taxon>
        <taxon>Australaves</taxon>
        <taxon>Passeriformes</taxon>
        <taxon>Sturnidae</taxon>
        <taxon>Lamprotornis</taxon>
    </lineage>
</organism>
<reference evidence="1" key="1">
    <citation type="submission" date="2020-10" db="EMBL/GenBank/DDBJ databases">
        <title>Feather gene expression reveals the developmental basis of iridescence in African starlings.</title>
        <authorList>
            <person name="Rubenstein D.R."/>
        </authorList>
    </citation>
    <scope>NUCLEOTIDE SEQUENCE</scope>
    <source>
        <strain evidence="1">SS15</strain>
        <tissue evidence="1">Liver</tissue>
    </source>
</reference>
<feature type="non-terminal residue" evidence="1">
    <location>
        <position position="76"/>
    </location>
</feature>
<dbReference type="OrthoDB" id="9422159at2759"/>
<name>A0A835NCM5_9PASS</name>
<evidence type="ECO:0008006" key="4">
    <source>
        <dbReference type="Google" id="ProtNLM"/>
    </source>
</evidence>
<evidence type="ECO:0000313" key="2">
    <source>
        <dbReference type="EMBL" id="KAI1233206.1"/>
    </source>
</evidence>
<dbReference type="GO" id="GO:0016032">
    <property type="term" value="P:viral process"/>
    <property type="evidence" value="ECO:0007669"/>
    <property type="project" value="InterPro"/>
</dbReference>
<dbReference type="InterPro" id="IPR008919">
    <property type="entry name" value="Retrov_capsid_N"/>
</dbReference>
<keyword evidence="3" id="KW-1185">Reference proteome</keyword>
<comment type="caution">
    <text evidence="1">The sequence shown here is derived from an EMBL/GenBank/DDBJ whole genome shotgun (WGS) entry which is preliminary data.</text>
</comment>
<proteinExistence type="predicted"/>
<reference evidence="2 3" key="2">
    <citation type="journal article" date="2021" name="J. Hered.">
        <title>Feather Gene Expression Elucidates the Developmental Basis of Plumage Iridescence in African Starlings.</title>
        <authorList>
            <person name="Rubenstein D.R."/>
            <person name="Corvelo A."/>
            <person name="MacManes M.D."/>
            <person name="Maia R."/>
            <person name="Narzisi G."/>
            <person name="Rousaki A."/>
            <person name="Vandenabeele P."/>
            <person name="Shawkey M.D."/>
            <person name="Solomon J."/>
        </authorList>
    </citation>
    <scope>NUCLEOTIDE SEQUENCE [LARGE SCALE GENOMIC DNA]</scope>
    <source>
        <strain evidence="2">SS15</strain>
    </source>
</reference>
<dbReference type="AlphaFoldDB" id="A0A835NCM5"/>
<protein>
    <recommendedName>
        <fullName evidence="4">Core shell protein Gag P30 domain-containing protein</fullName>
    </recommendedName>
</protein>
<dbReference type="SUPFAM" id="SSF47943">
    <property type="entry name" value="Retrovirus capsid protein, N-terminal core domain"/>
    <property type="match status" value="1"/>
</dbReference>
<evidence type="ECO:0000313" key="3">
    <source>
        <dbReference type="Proteomes" id="UP000618051"/>
    </source>
</evidence>
<accession>A0A835NCM5</accession>
<dbReference type="Proteomes" id="UP000618051">
    <property type="component" value="Unassembled WGS sequence"/>
</dbReference>
<sequence length="76" mass="8990">WQQWKASSGWYRDNPEKVANLVDRAIKTQNPDWGDLNAMLETLLDDIREKLQKMVEMRDTVVLWLQNKGVSVELQF</sequence>